<dbReference type="AlphaFoldDB" id="A0A0N4WEU3"/>
<feature type="region of interest" description="Disordered" evidence="1">
    <location>
        <begin position="65"/>
        <end position="87"/>
    </location>
</feature>
<name>A0A0N4WEU3_HAEPC</name>
<feature type="region of interest" description="Disordered" evidence="1">
    <location>
        <begin position="169"/>
        <end position="200"/>
    </location>
</feature>
<feature type="compositionally biased region" description="Low complexity" evidence="1">
    <location>
        <begin position="252"/>
        <end position="280"/>
    </location>
</feature>
<evidence type="ECO:0000313" key="2">
    <source>
        <dbReference type="EMBL" id="VDO36796.1"/>
    </source>
</evidence>
<feature type="compositionally biased region" description="Low complexity" evidence="1">
    <location>
        <begin position="322"/>
        <end position="336"/>
    </location>
</feature>
<feature type="compositionally biased region" description="Basic and acidic residues" evidence="1">
    <location>
        <begin position="353"/>
        <end position="369"/>
    </location>
</feature>
<dbReference type="Proteomes" id="UP000268014">
    <property type="component" value="Unassembled WGS sequence"/>
</dbReference>
<gene>
    <name evidence="2" type="ORF">HPLM_LOCUS9175</name>
</gene>
<reference evidence="2 3" key="2">
    <citation type="submission" date="2018-11" db="EMBL/GenBank/DDBJ databases">
        <authorList>
            <consortium name="Pathogen Informatics"/>
        </authorList>
    </citation>
    <scope>NUCLEOTIDE SEQUENCE [LARGE SCALE GENOMIC DNA]</scope>
    <source>
        <strain evidence="2 3">MHpl1</strain>
    </source>
</reference>
<evidence type="ECO:0000313" key="4">
    <source>
        <dbReference type="WBParaSite" id="HPLM_0000918301-mRNA-1"/>
    </source>
</evidence>
<accession>A0A0N4WEU3</accession>
<evidence type="ECO:0000256" key="1">
    <source>
        <dbReference type="SAM" id="MobiDB-lite"/>
    </source>
</evidence>
<feature type="compositionally biased region" description="Polar residues" evidence="1">
    <location>
        <begin position="337"/>
        <end position="352"/>
    </location>
</feature>
<feature type="region of interest" description="Disordered" evidence="1">
    <location>
        <begin position="322"/>
        <end position="372"/>
    </location>
</feature>
<proteinExistence type="predicted"/>
<feature type="region of interest" description="Disordered" evidence="1">
    <location>
        <begin position="239"/>
        <end position="280"/>
    </location>
</feature>
<keyword evidence="3" id="KW-1185">Reference proteome</keyword>
<dbReference type="EMBL" id="UZAF01017009">
    <property type="protein sequence ID" value="VDO36796.1"/>
    <property type="molecule type" value="Genomic_DNA"/>
</dbReference>
<organism evidence="4">
    <name type="scientific">Haemonchus placei</name>
    <name type="common">Barber's pole worm</name>
    <dbReference type="NCBI Taxonomy" id="6290"/>
    <lineage>
        <taxon>Eukaryota</taxon>
        <taxon>Metazoa</taxon>
        <taxon>Ecdysozoa</taxon>
        <taxon>Nematoda</taxon>
        <taxon>Chromadorea</taxon>
        <taxon>Rhabditida</taxon>
        <taxon>Rhabditina</taxon>
        <taxon>Rhabditomorpha</taxon>
        <taxon>Strongyloidea</taxon>
        <taxon>Trichostrongylidae</taxon>
        <taxon>Haemonchus</taxon>
    </lineage>
</organism>
<feature type="compositionally biased region" description="Low complexity" evidence="1">
    <location>
        <begin position="73"/>
        <end position="87"/>
    </location>
</feature>
<protein>
    <submittedName>
        <fullName evidence="4">GATA-type domain-containing protein</fullName>
    </submittedName>
</protein>
<reference evidence="4" key="1">
    <citation type="submission" date="2017-02" db="UniProtKB">
        <authorList>
            <consortium name="WormBaseParasite"/>
        </authorList>
    </citation>
    <scope>IDENTIFICATION</scope>
</reference>
<sequence length="401" mass="46796">MLRELYNHNFNNGNNYDHNSYDNRKATNNRGNVIFSMSTMHDLAHDNPVFNRYIYRDHFDINTYDDNSRVNDNRNNNPYDNRNVNNNRRINDISYNKKDIREANNSSYHNDDNKGNIIFSMPSVYNLAHDYPVINRYAYYHPFNINSYDNGNNSRVNNNCNNNPYDSRNANNNRRINNNSNNNFHGIENANNNSHSNNNNKGNIVLSMPAVCNIAHDNPVFNRYIYCHHFKVNTYNNKRGVNNSPHDNKSANNSCRDNNISNNNNFHGKENANNNSYSNNNNEGNIVLSMPSVYNTAHDNPFFNRYIYCRHFNVDTYNNKRGVNNNSNNSPYHNKSANNSCRVSNISNNNNFHGKEKANDNSHDNDNNRENLISSMPSMHNFAHDNSVLHRCIYCHHFNIR</sequence>
<evidence type="ECO:0000313" key="3">
    <source>
        <dbReference type="Proteomes" id="UP000268014"/>
    </source>
</evidence>
<dbReference type="WBParaSite" id="HPLM_0000918301-mRNA-1">
    <property type="protein sequence ID" value="HPLM_0000918301-mRNA-1"/>
    <property type="gene ID" value="HPLM_0000918301"/>
</dbReference>